<dbReference type="AlphaFoldDB" id="A0A8A1LU51"/>
<proteinExistence type="predicted"/>
<reference evidence="2" key="1">
    <citation type="submission" date="2021-01" db="EMBL/GenBank/DDBJ databases">
        <title>Chromosome-level genome assembly of a human fungal pathogen reveals clustering of transcriptionally co-regulated genes.</title>
        <authorList>
            <person name="Voorhies M."/>
            <person name="Cohen S."/>
            <person name="Shea T.P."/>
            <person name="Petrus S."/>
            <person name="Munoz J.F."/>
            <person name="Poplawski S."/>
            <person name="Goldman W.E."/>
            <person name="Michael T."/>
            <person name="Cuomo C.A."/>
            <person name="Sil A."/>
            <person name="Beyhan S."/>
        </authorList>
    </citation>
    <scope>NUCLEOTIDE SEQUENCE</scope>
    <source>
        <strain evidence="2">H88</strain>
    </source>
</reference>
<dbReference type="EMBL" id="CP069106">
    <property type="protein sequence ID" value="QSS56685.1"/>
    <property type="molecule type" value="Genomic_DNA"/>
</dbReference>
<protein>
    <submittedName>
        <fullName evidence="2">Uncharacterized protein</fullName>
    </submittedName>
</protein>
<name>A0A8A1LU51_AJEC8</name>
<dbReference type="VEuPathDB" id="FungiDB:I7I53_04966"/>
<gene>
    <name evidence="2" type="ORF">I7I53_04966</name>
</gene>
<feature type="region of interest" description="Disordered" evidence="1">
    <location>
        <begin position="1"/>
        <end position="22"/>
    </location>
</feature>
<organism evidence="2 3">
    <name type="scientific">Ajellomyces capsulatus (strain H88)</name>
    <name type="common">Darling's disease fungus</name>
    <name type="synonym">Histoplasma capsulatum</name>
    <dbReference type="NCBI Taxonomy" id="544711"/>
    <lineage>
        <taxon>Eukaryota</taxon>
        <taxon>Fungi</taxon>
        <taxon>Dikarya</taxon>
        <taxon>Ascomycota</taxon>
        <taxon>Pezizomycotina</taxon>
        <taxon>Eurotiomycetes</taxon>
        <taxon>Eurotiomycetidae</taxon>
        <taxon>Onygenales</taxon>
        <taxon>Ajellomycetaceae</taxon>
        <taxon>Histoplasma</taxon>
    </lineage>
</organism>
<evidence type="ECO:0000313" key="2">
    <source>
        <dbReference type="EMBL" id="QSS56685.1"/>
    </source>
</evidence>
<evidence type="ECO:0000313" key="3">
    <source>
        <dbReference type="Proteomes" id="UP000663419"/>
    </source>
</evidence>
<accession>A0A8A1LU51</accession>
<dbReference type="Proteomes" id="UP000663419">
    <property type="component" value="Chromosome 5"/>
</dbReference>
<sequence length="64" mass="7072">MLHTHATYHDSSTPPLRPSTCVPKPRETLGARLATVGLEPQRSALFGGFCANQRRSPGRFHVRC</sequence>
<evidence type="ECO:0000256" key="1">
    <source>
        <dbReference type="SAM" id="MobiDB-lite"/>
    </source>
</evidence>